<gene>
    <name evidence="2" type="ORF">SCLCIDRAFT_921580</name>
</gene>
<keyword evidence="3" id="KW-1185">Reference proteome</keyword>
<evidence type="ECO:0000313" key="2">
    <source>
        <dbReference type="EMBL" id="KIM61062.1"/>
    </source>
</evidence>
<protein>
    <submittedName>
        <fullName evidence="2">Uncharacterized protein</fullName>
    </submittedName>
</protein>
<keyword evidence="1" id="KW-0732">Signal</keyword>
<organism evidence="2 3">
    <name type="scientific">Scleroderma citrinum Foug A</name>
    <dbReference type="NCBI Taxonomy" id="1036808"/>
    <lineage>
        <taxon>Eukaryota</taxon>
        <taxon>Fungi</taxon>
        <taxon>Dikarya</taxon>
        <taxon>Basidiomycota</taxon>
        <taxon>Agaricomycotina</taxon>
        <taxon>Agaricomycetes</taxon>
        <taxon>Agaricomycetidae</taxon>
        <taxon>Boletales</taxon>
        <taxon>Sclerodermatineae</taxon>
        <taxon>Sclerodermataceae</taxon>
        <taxon>Scleroderma</taxon>
    </lineage>
</organism>
<dbReference type="InParanoid" id="A0A0C3A876"/>
<evidence type="ECO:0000256" key="1">
    <source>
        <dbReference type="SAM" id="SignalP"/>
    </source>
</evidence>
<reference evidence="3" key="2">
    <citation type="submission" date="2015-01" db="EMBL/GenBank/DDBJ databases">
        <title>Evolutionary Origins and Diversification of the Mycorrhizal Mutualists.</title>
        <authorList>
            <consortium name="DOE Joint Genome Institute"/>
            <consortium name="Mycorrhizal Genomics Consortium"/>
            <person name="Kohler A."/>
            <person name="Kuo A."/>
            <person name="Nagy L.G."/>
            <person name="Floudas D."/>
            <person name="Copeland A."/>
            <person name="Barry K.W."/>
            <person name="Cichocki N."/>
            <person name="Veneault-Fourrey C."/>
            <person name="LaButti K."/>
            <person name="Lindquist E.A."/>
            <person name="Lipzen A."/>
            <person name="Lundell T."/>
            <person name="Morin E."/>
            <person name="Murat C."/>
            <person name="Riley R."/>
            <person name="Ohm R."/>
            <person name="Sun H."/>
            <person name="Tunlid A."/>
            <person name="Henrissat B."/>
            <person name="Grigoriev I.V."/>
            <person name="Hibbett D.S."/>
            <person name="Martin F."/>
        </authorList>
    </citation>
    <scope>NUCLEOTIDE SEQUENCE [LARGE SCALE GENOMIC DNA]</scope>
    <source>
        <strain evidence="3">Foug A</strain>
    </source>
</reference>
<name>A0A0C3A876_9AGAM</name>
<dbReference type="AlphaFoldDB" id="A0A0C3A876"/>
<proteinExistence type="predicted"/>
<reference evidence="2 3" key="1">
    <citation type="submission" date="2014-04" db="EMBL/GenBank/DDBJ databases">
        <authorList>
            <consortium name="DOE Joint Genome Institute"/>
            <person name="Kuo A."/>
            <person name="Kohler A."/>
            <person name="Nagy L.G."/>
            <person name="Floudas D."/>
            <person name="Copeland A."/>
            <person name="Barry K.W."/>
            <person name="Cichocki N."/>
            <person name="Veneault-Fourrey C."/>
            <person name="LaButti K."/>
            <person name="Lindquist E.A."/>
            <person name="Lipzen A."/>
            <person name="Lundell T."/>
            <person name="Morin E."/>
            <person name="Murat C."/>
            <person name="Sun H."/>
            <person name="Tunlid A."/>
            <person name="Henrissat B."/>
            <person name="Grigoriev I.V."/>
            <person name="Hibbett D.S."/>
            <person name="Martin F."/>
            <person name="Nordberg H.P."/>
            <person name="Cantor M.N."/>
            <person name="Hua S.X."/>
        </authorList>
    </citation>
    <scope>NUCLEOTIDE SEQUENCE [LARGE SCALE GENOMIC DNA]</scope>
    <source>
        <strain evidence="2 3">Foug A</strain>
    </source>
</reference>
<accession>A0A0C3A876</accession>
<evidence type="ECO:0000313" key="3">
    <source>
        <dbReference type="Proteomes" id="UP000053989"/>
    </source>
</evidence>
<feature type="chain" id="PRO_5002160909" evidence="1">
    <location>
        <begin position="20"/>
        <end position="84"/>
    </location>
</feature>
<dbReference type="HOGENOM" id="CLU_2528800_0_0_1"/>
<dbReference type="EMBL" id="KN822056">
    <property type="protein sequence ID" value="KIM61062.1"/>
    <property type="molecule type" value="Genomic_DNA"/>
</dbReference>
<sequence length="84" mass="9276">MSARRLGLLAVIAKLRVWSLPGQKVDGVLKTGVLIFRRQSSGAYRLQLKSKATGRRLCLPGHDVSVETVKYTKITVNTLGRARN</sequence>
<feature type="signal peptide" evidence="1">
    <location>
        <begin position="1"/>
        <end position="19"/>
    </location>
</feature>
<dbReference type="Proteomes" id="UP000053989">
    <property type="component" value="Unassembled WGS sequence"/>
</dbReference>